<proteinExistence type="predicted"/>
<evidence type="ECO:0000256" key="1">
    <source>
        <dbReference type="SAM" id="Phobius"/>
    </source>
</evidence>
<dbReference type="HOGENOM" id="CLU_797698_0_0_1"/>
<dbReference type="Proteomes" id="UP000014500">
    <property type="component" value="Unassembled WGS sequence"/>
</dbReference>
<feature type="transmembrane region" description="Helical" evidence="1">
    <location>
        <begin position="296"/>
        <end position="318"/>
    </location>
</feature>
<keyword evidence="1" id="KW-0472">Membrane</keyword>
<name>T1JHN1_STRMM</name>
<keyword evidence="4" id="KW-1185">Reference proteome</keyword>
<dbReference type="EnsemblMetazoa" id="SMAR013362-RA">
    <property type="protein sequence ID" value="SMAR013362-PA"/>
    <property type="gene ID" value="SMAR013362"/>
</dbReference>
<reference evidence="3" key="2">
    <citation type="submission" date="2015-02" db="UniProtKB">
        <authorList>
            <consortium name="EnsemblMetazoa"/>
        </authorList>
    </citation>
    <scope>IDENTIFICATION</scope>
</reference>
<keyword evidence="1" id="KW-1133">Transmembrane helix</keyword>
<dbReference type="AlphaFoldDB" id="T1JHN1"/>
<sequence>MMPSIKWGLSWVEWSASAWLNLTNWSTASFPTKASPTNRTRSVYFGQSSHEGFHSNSRRILPITLLIQLHHSFPSMILRRMKRSQMSSVSTKLLHRTSTKSIASCDQNSQIILNQPKSDLNTKKKKKLNSPLIEHFSINFITLAKFVDFPTPFTPQNVMTYGRCKRWVSMTSRKMLILLLGDKIWTSALSRVDRTVEATVVKVPKTRPSSSAATESHNLCAISMATFLPGIFFLMQKSLLCINIGIKDLILCIQIQFLELNEFLRLKYGFYGLYLYGFIGNIIEASGVVSARFTEIQILAVLRFATIFPNSTLFALLIRLRTFTARKFRLILWNFLISNLQINKRNSN</sequence>
<protein>
    <submittedName>
        <fullName evidence="3">Uncharacterized protein</fullName>
    </submittedName>
</protein>
<evidence type="ECO:0000313" key="3">
    <source>
        <dbReference type="EnsemblMetazoa" id="SMAR013362-PA"/>
    </source>
</evidence>
<accession>T1JHN1</accession>
<dbReference type="EMBL" id="JH431647">
    <property type="status" value="NOT_ANNOTATED_CDS"/>
    <property type="molecule type" value="Genomic_DNA"/>
</dbReference>
<feature type="transmembrane region" description="Helical" evidence="1">
    <location>
        <begin position="268"/>
        <end position="290"/>
    </location>
</feature>
<keyword evidence="2" id="KW-0732">Signal</keyword>
<reference evidence="4" key="1">
    <citation type="submission" date="2011-05" db="EMBL/GenBank/DDBJ databases">
        <authorList>
            <person name="Richards S.R."/>
            <person name="Qu J."/>
            <person name="Jiang H."/>
            <person name="Jhangiani S.N."/>
            <person name="Agravi P."/>
            <person name="Goodspeed R."/>
            <person name="Gross S."/>
            <person name="Mandapat C."/>
            <person name="Jackson L."/>
            <person name="Mathew T."/>
            <person name="Pu L."/>
            <person name="Thornton R."/>
            <person name="Saada N."/>
            <person name="Wilczek-Boney K.B."/>
            <person name="Lee S."/>
            <person name="Kovar C."/>
            <person name="Wu Y."/>
            <person name="Scherer S.E."/>
            <person name="Worley K.C."/>
            <person name="Muzny D.M."/>
            <person name="Gibbs R."/>
        </authorList>
    </citation>
    <scope>NUCLEOTIDE SEQUENCE</scope>
    <source>
        <strain evidence="4">Brora</strain>
    </source>
</reference>
<evidence type="ECO:0000256" key="2">
    <source>
        <dbReference type="SAM" id="SignalP"/>
    </source>
</evidence>
<feature type="chain" id="PRO_5004580336" evidence="2">
    <location>
        <begin position="19"/>
        <end position="348"/>
    </location>
</feature>
<keyword evidence="1" id="KW-0812">Transmembrane</keyword>
<feature type="signal peptide" evidence="2">
    <location>
        <begin position="1"/>
        <end position="18"/>
    </location>
</feature>
<evidence type="ECO:0000313" key="4">
    <source>
        <dbReference type="Proteomes" id="UP000014500"/>
    </source>
</evidence>
<organism evidence="3 4">
    <name type="scientific">Strigamia maritima</name>
    <name type="common">European centipede</name>
    <name type="synonym">Geophilus maritimus</name>
    <dbReference type="NCBI Taxonomy" id="126957"/>
    <lineage>
        <taxon>Eukaryota</taxon>
        <taxon>Metazoa</taxon>
        <taxon>Ecdysozoa</taxon>
        <taxon>Arthropoda</taxon>
        <taxon>Myriapoda</taxon>
        <taxon>Chilopoda</taxon>
        <taxon>Pleurostigmophora</taxon>
        <taxon>Geophilomorpha</taxon>
        <taxon>Linotaeniidae</taxon>
        <taxon>Strigamia</taxon>
    </lineage>
</organism>